<accession>A0A929PY06</accession>
<dbReference type="Proteomes" id="UP000622475">
    <property type="component" value="Unassembled WGS sequence"/>
</dbReference>
<gene>
    <name evidence="3" type="ORF">IRJ16_13110</name>
</gene>
<comment type="caution">
    <text evidence="3">The sequence shown here is derived from an EMBL/GenBank/DDBJ whole genome shotgun (WGS) entry which is preliminary data.</text>
</comment>
<feature type="domain" description="Peptidase M56" evidence="2">
    <location>
        <begin position="169"/>
        <end position="261"/>
    </location>
</feature>
<dbReference type="EMBL" id="JADFFL010000004">
    <property type="protein sequence ID" value="MBE9662827.1"/>
    <property type="molecule type" value="Genomic_DNA"/>
</dbReference>
<keyword evidence="1" id="KW-0812">Transmembrane</keyword>
<feature type="transmembrane region" description="Helical" evidence="1">
    <location>
        <begin position="93"/>
        <end position="115"/>
    </location>
</feature>
<dbReference type="PANTHER" id="PTHR34978">
    <property type="entry name" value="POSSIBLE SENSOR-TRANSDUCER PROTEIN BLAR"/>
    <property type="match status" value="1"/>
</dbReference>
<dbReference type="InterPro" id="IPR052173">
    <property type="entry name" value="Beta-lactam_resp_regulator"/>
</dbReference>
<dbReference type="InterPro" id="IPR008756">
    <property type="entry name" value="Peptidase_M56"/>
</dbReference>
<name>A0A929PY06_9SPHI</name>
<dbReference type="RefSeq" id="WP_194112050.1">
    <property type="nucleotide sequence ID" value="NZ_JADFFL010000004.1"/>
</dbReference>
<keyword evidence="4" id="KW-1185">Reference proteome</keyword>
<evidence type="ECO:0000313" key="3">
    <source>
        <dbReference type="EMBL" id="MBE9662827.1"/>
    </source>
</evidence>
<sequence>MMYMINFVLCSGLLLAVYKLFLQNERMYRFNRFYLLFSLVFSAMVPFVVITTETESIPVVYQEAMRETLTPVFTAIPQTVIATQTAQVDTINYGPMLIIGAYLLIAVVLILRFAINLYKIGRQVIDNENVNHQQSQVVLTDAEVTPHSFLKYIFINRIDHETGSVEPEVICHEQAHVRQWHSLDVLLVEVFQALCWFNPFIPLYRKAIQLNHEFLADEAVTNVYDDTPAYQYLLLVRASQPGSLQLSSQFNYQTTKKRLMMMTKTTSAKMAWGKKLMLLPVAALAVILFSEKVQAKVLPAIIAAVPETFKAVNIETGKDTVKKVRFPSPQISEAFRVKSAATNAPQSLMDEYAAIQGKYLGKGAKAFAFRNVSAADKAQMDKLYQQMSRVQQDKQRIQFGKAQQPHKRKSVTADQLEKWQDKIYDVQINWKLVSKEELAKYTADDFDWMNVTGAGQWAFKDHGAKKVAVLMTKAFFASENKKIMADRSNIMWVRSSVD</sequence>
<protein>
    <submittedName>
        <fullName evidence="3">M56 family metallopeptidase</fullName>
    </submittedName>
</protein>
<dbReference type="Pfam" id="PF05569">
    <property type="entry name" value="Peptidase_M56"/>
    <property type="match status" value="1"/>
</dbReference>
<dbReference type="CDD" id="cd07341">
    <property type="entry name" value="M56_BlaR1_MecR1_like"/>
    <property type="match status" value="1"/>
</dbReference>
<evidence type="ECO:0000259" key="2">
    <source>
        <dbReference type="Pfam" id="PF05569"/>
    </source>
</evidence>
<proteinExistence type="predicted"/>
<feature type="transmembrane region" description="Helical" evidence="1">
    <location>
        <begin position="6"/>
        <end position="22"/>
    </location>
</feature>
<feature type="transmembrane region" description="Helical" evidence="1">
    <location>
        <begin position="271"/>
        <end position="289"/>
    </location>
</feature>
<organism evidence="3 4">
    <name type="scientific">Mucilaginibacter myungsuensis</name>
    <dbReference type="NCBI Taxonomy" id="649104"/>
    <lineage>
        <taxon>Bacteria</taxon>
        <taxon>Pseudomonadati</taxon>
        <taxon>Bacteroidota</taxon>
        <taxon>Sphingobacteriia</taxon>
        <taxon>Sphingobacteriales</taxon>
        <taxon>Sphingobacteriaceae</taxon>
        <taxon>Mucilaginibacter</taxon>
    </lineage>
</organism>
<dbReference type="PANTHER" id="PTHR34978:SF3">
    <property type="entry name" value="SLR0241 PROTEIN"/>
    <property type="match status" value="1"/>
</dbReference>
<keyword evidence="1" id="KW-0472">Membrane</keyword>
<evidence type="ECO:0000256" key="1">
    <source>
        <dbReference type="SAM" id="Phobius"/>
    </source>
</evidence>
<reference evidence="3" key="1">
    <citation type="submission" date="2020-10" db="EMBL/GenBank/DDBJ databases">
        <title>Mucilaginibacter mali sp. nov., isolated from rhizosphere soil of apple orchard.</title>
        <authorList>
            <person name="Lee J.-S."/>
            <person name="Kim H.S."/>
            <person name="Kim J.-S."/>
        </authorList>
    </citation>
    <scope>NUCLEOTIDE SEQUENCE</scope>
    <source>
        <strain evidence="3">KCTC 22746</strain>
    </source>
</reference>
<keyword evidence="1" id="KW-1133">Transmembrane helix</keyword>
<feature type="transmembrane region" description="Helical" evidence="1">
    <location>
        <begin position="34"/>
        <end position="52"/>
    </location>
</feature>
<evidence type="ECO:0000313" key="4">
    <source>
        <dbReference type="Proteomes" id="UP000622475"/>
    </source>
</evidence>
<dbReference type="AlphaFoldDB" id="A0A929PY06"/>